<dbReference type="RefSeq" id="WP_166398946.1">
    <property type="nucleotide sequence ID" value="NZ_JAANAS010000001.1"/>
</dbReference>
<proteinExistence type="predicted"/>
<dbReference type="InterPro" id="IPR045534">
    <property type="entry name" value="DUF6428"/>
</dbReference>
<accession>A0A967AAX8</accession>
<evidence type="ECO:0000313" key="1">
    <source>
        <dbReference type="EMBL" id="NGZ88676.1"/>
    </source>
</evidence>
<dbReference type="AlphaFoldDB" id="A0A967AAX8"/>
<evidence type="ECO:0000313" key="2">
    <source>
        <dbReference type="Proteomes" id="UP000643701"/>
    </source>
</evidence>
<gene>
    <name evidence="1" type="ORF">G7034_00200</name>
</gene>
<keyword evidence="2" id="KW-1185">Reference proteome</keyword>
<reference evidence="1" key="1">
    <citation type="submission" date="2020-03" db="EMBL/GenBank/DDBJ databases">
        <title>Psychroflexus Maritimus sp. nov., isolate from marine sediment.</title>
        <authorList>
            <person name="Zhong Y.-L."/>
        </authorList>
    </citation>
    <scope>NUCLEOTIDE SEQUENCE</scope>
    <source>
        <strain evidence="1">C1</strain>
    </source>
</reference>
<name>A0A967AAX8_9FLAO</name>
<organism evidence="1 2">
    <name type="scientific">Psychroflexus maritimus</name>
    <dbReference type="NCBI Taxonomy" id="2714865"/>
    <lineage>
        <taxon>Bacteria</taxon>
        <taxon>Pseudomonadati</taxon>
        <taxon>Bacteroidota</taxon>
        <taxon>Flavobacteriia</taxon>
        <taxon>Flavobacteriales</taxon>
        <taxon>Flavobacteriaceae</taxon>
        <taxon>Psychroflexus</taxon>
    </lineage>
</organism>
<protein>
    <submittedName>
        <fullName evidence="1">Uncharacterized protein</fullName>
    </submittedName>
</protein>
<comment type="caution">
    <text evidence="1">The sequence shown here is derived from an EMBL/GenBank/DDBJ whole genome shotgun (WGS) entry which is preliminary data.</text>
</comment>
<sequence>MTIKEVKQALKQVEHVEFQLASGEKVPAHFHVTEVGEVAKRFIDCGGTLRDEKKANFQLWTADDVEHRLSAEKLNSIIELSEEKLLLSEHLPVEVEYQSNTIGKYNLAFQNGKFILESTLTDCLAKDKCGIPEEKLPRSKKPKMKLSEFQQMQCDPNAGCC</sequence>
<dbReference type="Pfam" id="PF20001">
    <property type="entry name" value="DUF6428"/>
    <property type="match status" value="1"/>
</dbReference>
<dbReference type="Proteomes" id="UP000643701">
    <property type="component" value="Unassembled WGS sequence"/>
</dbReference>
<dbReference type="EMBL" id="JAANAS010000001">
    <property type="protein sequence ID" value="NGZ88676.1"/>
    <property type="molecule type" value="Genomic_DNA"/>
</dbReference>